<dbReference type="PANTHER" id="PTHR48475:SF2">
    <property type="entry name" value="RIBONUCLEASE H"/>
    <property type="match status" value="1"/>
</dbReference>
<dbReference type="PROSITE" id="PS50994">
    <property type="entry name" value="INTEGRASE"/>
    <property type="match status" value="1"/>
</dbReference>
<dbReference type="Pfam" id="PF13456">
    <property type="entry name" value="RVT_3"/>
    <property type="match status" value="1"/>
</dbReference>
<dbReference type="Gramene" id="ONK80288">
    <property type="protein sequence ID" value="ONK80288"/>
    <property type="gene ID" value="A4U43_C01F15970"/>
</dbReference>
<dbReference type="PANTHER" id="PTHR48475">
    <property type="entry name" value="RIBONUCLEASE H"/>
    <property type="match status" value="1"/>
</dbReference>
<dbReference type="InterPro" id="IPR001584">
    <property type="entry name" value="Integrase_cat-core"/>
</dbReference>
<sequence length="269" mass="30113">MAEYSATFQGLYAYLSTKPLLIQPRGETLYLYMAVSSEAVNSILIREEENVQKSVYYMSQNLKAGELNYIFIEKAAFTLITTVDGSSGEAGSRAGVVLRSPNGVTHEHSISFDFLASNNEAKYKALLTGLRGAQALKVEYLYLLADSQLVVHQVNEQYTTKDPRRTLYLKAVKFDNEGFQSFCEEYNIRRKFSSVAHPKSNKLSEVANKCILQVLKKKVDVAGGNWVEELPGILWFYRTTYNNSTGKTPFKLAYGTKVVTPVKVGIPTI</sequence>
<dbReference type="Proteomes" id="UP000243459">
    <property type="component" value="Chromosome 1"/>
</dbReference>
<dbReference type="SUPFAM" id="SSF53098">
    <property type="entry name" value="Ribonuclease H-like"/>
    <property type="match status" value="2"/>
</dbReference>
<reference evidence="3" key="1">
    <citation type="journal article" date="2017" name="Nat. Commun.">
        <title>The asparagus genome sheds light on the origin and evolution of a young Y chromosome.</title>
        <authorList>
            <person name="Harkess A."/>
            <person name="Zhou J."/>
            <person name="Xu C."/>
            <person name="Bowers J.E."/>
            <person name="Van der Hulst R."/>
            <person name="Ayyampalayam S."/>
            <person name="Mercati F."/>
            <person name="Riccardi P."/>
            <person name="McKain M.R."/>
            <person name="Kakrana A."/>
            <person name="Tang H."/>
            <person name="Ray J."/>
            <person name="Groenendijk J."/>
            <person name="Arikit S."/>
            <person name="Mathioni S.M."/>
            <person name="Nakano M."/>
            <person name="Shan H."/>
            <person name="Telgmann-Rauber A."/>
            <person name="Kanno A."/>
            <person name="Yue Z."/>
            <person name="Chen H."/>
            <person name="Li W."/>
            <person name="Chen Y."/>
            <person name="Xu X."/>
            <person name="Zhang Y."/>
            <person name="Luo S."/>
            <person name="Chen H."/>
            <person name="Gao J."/>
            <person name="Mao Z."/>
            <person name="Pires J.C."/>
            <person name="Luo M."/>
            <person name="Kudrna D."/>
            <person name="Wing R.A."/>
            <person name="Meyers B.C."/>
            <person name="Yi K."/>
            <person name="Kong H."/>
            <person name="Lavrijsen P."/>
            <person name="Sunseri F."/>
            <person name="Falavigna A."/>
            <person name="Ye Y."/>
            <person name="Leebens-Mack J.H."/>
            <person name="Chen G."/>
        </authorList>
    </citation>
    <scope>NUCLEOTIDE SEQUENCE [LARGE SCALE GENOMIC DNA]</scope>
    <source>
        <strain evidence="3">cv. DH0086</strain>
    </source>
</reference>
<dbReference type="EMBL" id="CM007381">
    <property type="protein sequence ID" value="ONK80288.1"/>
    <property type="molecule type" value="Genomic_DNA"/>
</dbReference>
<evidence type="ECO:0000313" key="3">
    <source>
        <dbReference type="Proteomes" id="UP000243459"/>
    </source>
</evidence>
<dbReference type="InterPro" id="IPR036397">
    <property type="entry name" value="RNaseH_sf"/>
</dbReference>
<accession>A0A5P1FPY6</accession>
<protein>
    <recommendedName>
        <fullName evidence="1">Integrase catalytic domain-containing protein</fullName>
    </recommendedName>
</protein>
<proteinExistence type="predicted"/>
<dbReference type="OMA" id="DEVHELC"/>
<dbReference type="GO" id="GO:0015074">
    <property type="term" value="P:DNA integration"/>
    <property type="evidence" value="ECO:0007669"/>
    <property type="project" value="InterPro"/>
</dbReference>
<evidence type="ECO:0000313" key="2">
    <source>
        <dbReference type="EMBL" id="ONK80288.1"/>
    </source>
</evidence>
<organism evidence="2 3">
    <name type="scientific">Asparagus officinalis</name>
    <name type="common">Garden asparagus</name>
    <dbReference type="NCBI Taxonomy" id="4686"/>
    <lineage>
        <taxon>Eukaryota</taxon>
        <taxon>Viridiplantae</taxon>
        <taxon>Streptophyta</taxon>
        <taxon>Embryophyta</taxon>
        <taxon>Tracheophyta</taxon>
        <taxon>Spermatophyta</taxon>
        <taxon>Magnoliopsida</taxon>
        <taxon>Liliopsida</taxon>
        <taxon>Asparagales</taxon>
        <taxon>Asparagaceae</taxon>
        <taxon>Asparagoideae</taxon>
        <taxon>Asparagus</taxon>
    </lineage>
</organism>
<name>A0A5P1FPY6_ASPOF</name>
<dbReference type="InterPro" id="IPR012337">
    <property type="entry name" value="RNaseH-like_sf"/>
</dbReference>
<gene>
    <name evidence="2" type="ORF">A4U43_C01F15970</name>
</gene>
<dbReference type="GO" id="GO:0003676">
    <property type="term" value="F:nucleic acid binding"/>
    <property type="evidence" value="ECO:0007669"/>
    <property type="project" value="InterPro"/>
</dbReference>
<dbReference type="Gene3D" id="3.30.420.10">
    <property type="entry name" value="Ribonuclease H-like superfamily/Ribonuclease H"/>
    <property type="match status" value="1"/>
</dbReference>
<feature type="domain" description="Integrase catalytic" evidence="1">
    <location>
        <begin position="97"/>
        <end position="269"/>
    </location>
</feature>
<dbReference type="GO" id="GO:0004523">
    <property type="term" value="F:RNA-DNA hybrid ribonuclease activity"/>
    <property type="evidence" value="ECO:0007669"/>
    <property type="project" value="InterPro"/>
</dbReference>
<keyword evidence="3" id="KW-1185">Reference proteome</keyword>
<dbReference type="AlphaFoldDB" id="A0A5P1FPY6"/>
<dbReference type="InterPro" id="IPR002156">
    <property type="entry name" value="RNaseH_domain"/>
</dbReference>
<evidence type="ECO:0000259" key="1">
    <source>
        <dbReference type="PROSITE" id="PS50994"/>
    </source>
</evidence>